<dbReference type="Pfam" id="PF23636">
    <property type="entry name" value="DUF7144"/>
    <property type="match status" value="1"/>
</dbReference>
<feature type="domain" description="DUF7144" evidence="2">
    <location>
        <begin position="18"/>
        <end position="132"/>
    </location>
</feature>
<name>A0A919MDM9_9ACTN</name>
<dbReference type="InterPro" id="IPR055568">
    <property type="entry name" value="DUF7144"/>
</dbReference>
<evidence type="ECO:0000313" key="4">
    <source>
        <dbReference type="Proteomes" id="UP000619479"/>
    </source>
</evidence>
<dbReference type="Proteomes" id="UP000619479">
    <property type="component" value="Unassembled WGS sequence"/>
</dbReference>
<feature type="transmembrane region" description="Helical" evidence="1">
    <location>
        <begin position="115"/>
        <end position="134"/>
    </location>
</feature>
<protein>
    <submittedName>
        <fullName evidence="3">Membrane protein</fullName>
    </submittedName>
</protein>
<reference evidence="3" key="1">
    <citation type="submission" date="2021-01" db="EMBL/GenBank/DDBJ databases">
        <title>Whole genome shotgun sequence of Actinoplanes cyaneus NBRC 14990.</title>
        <authorList>
            <person name="Komaki H."/>
            <person name="Tamura T."/>
        </authorList>
    </citation>
    <scope>NUCLEOTIDE SEQUENCE</scope>
    <source>
        <strain evidence="3">NBRC 14990</strain>
    </source>
</reference>
<keyword evidence="1" id="KW-1133">Transmembrane helix</keyword>
<evidence type="ECO:0000256" key="1">
    <source>
        <dbReference type="SAM" id="Phobius"/>
    </source>
</evidence>
<gene>
    <name evidence="3" type="ORF">Acy02nite_52070</name>
</gene>
<dbReference type="RefSeq" id="WP_203744906.1">
    <property type="nucleotide sequence ID" value="NZ_BAAAUC010000004.1"/>
</dbReference>
<dbReference type="AlphaFoldDB" id="A0A919MDM9"/>
<organism evidence="3 4">
    <name type="scientific">Actinoplanes cyaneus</name>
    <dbReference type="NCBI Taxonomy" id="52696"/>
    <lineage>
        <taxon>Bacteria</taxon>
        <taxon>Bacillati</taxon>
        <taxon>Actinomycetota</taxon>
        <taxon>Actinomycetes</taxon>
        <taxon>Micromonosporales</taxon>
        <taxon>Micromonosporaceae</taxon>
        <taxon>Actinoplanes</taxon>
    </lineage>
</organism>
<keyword evidence="1" id="KW-0472">Membrane</keyword>
<dbReference type="EMBL" id="BOMH01000038">
    <property type="protein sequence ID" value="GID67326.1"/>
    <property type="molecule type" value="Genomic_DNA"/>
</dbReference>
<sequence length="136" mass="14585">MTHTAYARNSSSPWVGLVLFAGIMLLINGGFEVIEGIVMLARDDIAQATADALAIPADFTFWGWMQLILGAITVLAGVGILYGKTWARLVVIVIGVVSVFSNMIMLPAYPFWCSIVIAIDVLCIYAVAAHGRAVRA</sequence>
<evidence type="ECO:0000313" key="3">
    <source>
        <dbReference type="EMBL" id="GID67326.1"/>
    </source>
</evidence>
<comment type="caution">
    <text evidence="3">The sequence shown here is derived from an EMBL/GenBank/DDBJ whole genome shotgun (WGS) entry which is preliminary data.</text>
</comment>
<proteinExistence type="predicted"/>
<keyword evidence="1" id="KW-0812">Transmembrane</keyword>
<keyword evidence="4" id="KW-1185">Reference proteome</keyword>
<feature type="transmembrane region" description="Helical" evidence="1">
    <location>
        <begin position="89"/>
        <end position="109"/>
    </location>
</feature>
<accession>A0A919MDM9</accession>
<feature type="transmembrane region" description="Helical" evidence="1">
    <location>
        <begin position="61"/>
        <end position="82"/>
    </location>
</feature>
<evidence type="ECO:0000259" key="2">
    <source>
        <dbReference type="Pfam" id="PF23636"/>
    </source>
</evidence>
<feature type="transmembrane region" description="Helical" evidence="1">
    <location>
        <begin position="12"/>
        <end position="31"/>
    </location>
</feature>